<protein>
    <recommendedName>
        <fullName evidence="4">F-box domain-containing protein</fullName>
    </recommendedName>
</protein>
<dbReference type="InterPro" id="IPR038883">
    <property type="entry name" value="AN11006-like"/>
</dbReference>
<dbReference type="AlphaFoldDB" id="A0A1X7RHH3"/>
<feature type="region of interest" description="Disordered" evidence="1">
    <location>
        <begin position="1"/>
        <end position="28"/>
    </location>
</feature>
<name>A0A1X7RHH3_ZYMT9</name>
<reference evidence="2 3" key="1">
    <citation type="submission" date="2016-06" db="EMBL/GenBank/DDBJ databases">
        <authorList>
            <person name="Kjaerup R.B."/>
            <person name="Dalgaard T.S."/>
            <person name="Juul-Madsen H.R."/>
        </authorList>
    </citation>
    <scope>NUCLEOTIDE SEQUENCE [LARGE SCALE GENOMIC DNA]</scope>
</reference>
<proteinExistence type="predicted"/>
<dbReference type="PANTHER" id="PTHR42085:SF2">
    <property type="entry name" value="F-BOX DOMAIN-CONTAINING PROTEIN"/>
    <property type="match status" value="1"/>
</dbReference>
<accession>A0A1X7RHH3</accession>
<dbReference type="PANTHER" id="PTHR42085">
    <property type="entry name" value="F-BOX DOMAIN-CONTAINING PROTEIN"/>
    <property type="match status" value="1"/>
</dbReference>
<evidence type="ECO:0000256" key="1">
    <source>
        <dbReference type="SAM" id="MobiDB-lite"/>
    </source>
</evidence>
<dbReference type="Proteomes" id="UP000215127">
    <property type="component" value="Chromosome 1"/>
</dbReference>
<evidence type="ECO:0000313" key="2">
    <source>
        <dbReference type="EMBL" id="SMQ46855.1"/>
    </source>
</evidence>
<evidence type="ECO:0000313" key="3">
    <source>
        <dbReference type="Proteomes" id="UP000215127"/>
    </source>
</evidence>
<keyword evidence="3" id="KW-1185">Reference proteome</keyword>
<sequence length="236" mass="26706">MAISNPVDMDGNFSATSQPQTNTDTANTTVTMPPAFLRLPAEIRIRIYEEAVVSGVTLFRLAEPALMLVSKQLRNEVGDVFYGSNIFKFHRHSFYEGTLNAQSLRQLRRRAGDHAIGAVMVVRDVCYDGPGDIKRMWLSFRVQLSEKGTVEIHTGSDSAQKLVIMDERVTLNWNPTRELCLCGLARMALRVVPGRQAVLDFMDQYLAYVYTDPKDNKLFVCRTCQAGRSRRLKLRL</sequence>
<gene>
    <name evidence="2" type="ORF">ZT3D7_G2002</name>
</gene>
<organism evidence="2 3">
    <name type="scientific">Zymoseptoria tritici (strain ST99CH_3D7)</name>
    <dbReference type="NCBI Taxonomy" id="1276538"/>
    <lineage>
        <taxon>Eukaryota</taxon>
        <taxon>Fungi</taxon>
        <taxon>Dikarya</taxon>
        <taxon>Ascomycota</taxon>
        <taxon>Pezizomycotina</taxon>
        <taxon>Dothideomycetes</taxon>
        <taxon>Dothideomycetidae</taxon>
        <taxon>Mycosphaerellales</taxon>
        <taxon>Mycosphaerellaceae</taxon>
        <taxon>Zymoseptoria</taxon>
    </lineage>
</organism>
<evidence type="ECO:0008006" key="4">
    <source>
        <dbReference type="Google" id="ProtNLM"/>
    </source>
</evidence>
<dbReference type="EMBL" id="LT853692">
    <property type="protein sequence ID" value="SMQ46855.1"/>
    <property type="molecule type" value="Genomic_DNA"/>
</dbReference>